<dbReference type="AlphaFoldDB" id="A8MJK5"/>
<dbReference type="GO" id="GO:0004159">
    <property type="term" value="F:dihydropyrimidine dehydrogenase (NAD+) activity"/>
    <property type="evidence" value="ECO:0007669"/>
    <property type="project" value="UniProtKB-EC"/>
</dbReference>
<comment type="function">
    <text evidence="22">Involved in pyrimidine base degradation. Catalyzes physiologically the reduction of uracil to 5,6-dihydrouracil (DHU) by using NADH as a specific cosubstrate. It also catalyzes the reverse reaction and the reduction of thymine to 5,6-dihydrothymine (DHT).</text>
</comment>
<evidence type="ECO:0000256" key="21">
    <source>
        <dbReference type="ARBA" id="ARBA00048996"/>
    </source>
</evidence>
<dbReference type="RefSeq" id="WP_012160294.1">
    <property type="nucleotide sequence ID" value="NC_009922.1"/>
</dbReference>
<evidence type="ECO:0000256" key="4">
    <source>
        <dbReference type="ARBA" id="ARBA00008008"/>
    </source>
</evidence>
<dbReference type="PANTHER" id="PTHR43073">
    <property type="entry name" value="DIHYDROPYRIMIDINE DEHYDROGENASE [NADP(+)]"/>
    <property type="match status" value="1"/>
</dbReference>
<evidence type="ECO:0000256" key="13">
    <source>
        <dbReference type="ARBA" id="ARBA00023014"/>
    </source>
</evidence>
<dbReference type="GO" id="GO:0006210">
    <property type="term" value="P:thymine catabolic process"/>
    <property type="evidence" value="ECO:0007669"/>
    <property type="project" value="TreeGrafter"/>
</dbReference>
<dbReference type="FunFam" id="3.20.20.70:FF:000027">
    <property type="entry name" value="Dihydropyrimidine dehydrogenase [NADP(+)]"/>
    <property type="match status" value="1"/>
</dbReference>
<dbReference type="InterPro" id="IPR017900">
    <property type="entry name" value="4Fe4S_Fe_S_CS"/>
</dbReference>
<dbReference type="InterPro" id="IPR017896">
    <property type="entry name" value="4Fe4S_Fe-S-bd"/>
</dbReference>
<comment type="pathway">
    <text evidence="3">Pyrimidine metabolism; UMP biosynthesis via de novo pathway; orotate from (S)-dihydroorotate (NAD(+) route): step 1/1.</text>
</comment>
<dbReference type="GO" id="GO:0046872">
    <property type="term" value="F:metal ion binding"/>
    <property type="evidence" value="ECO:0007669"/>
    <property type="project" value="UniProtKB-KW"/>
</dbReference>
<dbReference type="GO" id="GO:0002058">
    <property type="term" value="F:uracil binding"/>
    <property type="evidence" value="ECO:0007669"/>
    <property type="project" value="TreeGrafter"/>
</dbReference>
<dbReference type="Gene3D" id="3.20.20.70">
    <property type="entry name" value="Aldolase class I"/>
    <property type="match status" value="1"/>
</dbReference>
<evidence type="ECO:0000256" key="7">
    <source>
        <dbReference type="ARBA" id="ARBA00018101"/>
    </source>
</evidence>
<evidence type="ECO:0000256" key="1">
    <source>
        <dbReference type="ARBA" id="ARBA00001917"/>
    </source>
</evidence>
<dbReference type="EMBL" id="CP000853">
    <property type="protein sequence ID" value="ABW19987.1"/>
    <property type="molecule type" value="Genomic_DNA"/>
</dbReference>
<evidence type="ECO:0000256" key="12">
    <source>
        <dbReference type="ARBA" id="ARBA00023004"/>
    </source>
</evidence>
<comment type="catalytic activity">
    <reaction evidence="19">
        <text>5,6-dihydrothymine + NAD(+) = thymine + NADH + H(+)</text>
        <dbReference type="Rhea" id="RHEA:28791"/>
        <dbReference type="ChEBI" id="CHEBI:15378"/>
        <dbReference type="ChEBI" id="CHEBI:17821"/>
        <dbReference type="ChEBI" id="CHEBI:27468"/>
        <dbReference type="ChEBI" id="CHEBI:57540"/>
        <dbReference type="ChEBI" id="CHEBI:57945"/>
        <dbReference type="EC" id="1.3.1.1"/>
    </reaction>
</comment>
<keyword evidence="11 26" id="KW-0560">Oxidoreductase</keyword>
<keyword evidence="12" id="KW-0408">Iron</keyword>
<reference evidence="27" key="1">
    <citation type="submission" date="2007-10" db="EMBL/GenBank/DDBJ databases">
        <title>Complete genome of Alkaliphilus oremlandii OhILAs.</title>
        <authorList>
            <person name="Copeland A."/>
            <person name="Lucas S."/>
            <person name="Lapidus A."/>
            <person name="Barry K."/>
            <person name="Detter J.C."/>
            <person name="Glavina del Rio T."/>
            <person name="Hammon N."/>
            <person name="Israni S."/>
            <person name="Dalin E."/>
            <person name="Tice H."/>
            <person name="Pitluck S."/>
            <person name="Chain P."/>
            <person name="Malfatti S."/>
            <person name="Shin M."/>
            <person name="Vergez L."/>
            <person name="Schmutz J."/>
            <person name="Larimer F."/>
            <person name="Land M."/>
            <person name="Hauser L."/>
            <person name="Kyrpides N."/>
            <person name="Mikhailova N."/>
            <person name="Stolz J.F."/>
            <person name="Dawson A."/>
            <person name="Fisher E."/>
            <person name="Crable B."/>
            <person name="Perera E."/>
            <person name="Lisak J."/>
            <person name="Ranganathan M."/>
            <person name="Basu P."/>
            <person name="Richardson P."/>
        </authorList>
    </citation>
    <scope>NUCLEOTIDE SEQUENCE [LARGE SCALE GENOMIC DNA]</scope>
    <source>
        <strain evidence="27">OhILAs</strain>
    </source>
</reference>
<dbReference type="InterPro" id="IPR005720">
    <property type="entry name" value="Dihydroorotate_DH_cat"/>
</dbReference>
<comment type="similarity">
    <text evidence="4">Belongs to the dihydroorotate dehydrogenase family. Type 1 subfamily.</text>
</comment>
<evidence type="ECO:0000313" key="26">
    <source>
        <dbReference type="EMBL" id="ABW19987.1"/>
    </source>
</evidence>
<dbReference type="InterPro" id="IPR013785">
    <property type="entry name" value="Aldolase_TIM"/>
</dbReference>
<comment type="similarity">
    <text evidence="5">Belongs to the dihydropyrimidine dehydrogenase family.</text>
</comment>
<dbReference type="Gene3D" id="3.30.70.20">
    <property type="match status" value="1"/>
</dbReference>
<comment type="function">
    <text evidence="2">Catalyzes the conversion of dihydroorotate to orotate with NAD(+) as electron acceptor.</text>
</comment>
<dbReference type="GO" id="GO:0005737">
    <property type="term" value="C:cytoplasm"/>
    <property type="evidence" value="ECO:0007669"/>
    <property type="project" value="InterPro"/>
</dbReference>
<evidence type="ECO:0000256" key="5">
    <source>
        <dbReference type="ARBA" id="ARBA00010804"/>
    </source>
</evidence>
<dbReference type="GO" id="GO:0051536">
    <property type="term" value="F:iron-sulfur cluster binding"/>
    <property type="evidence" value="ECO:0007669"/>
    <property type="project" value="UniProtKB-KW"/>
</dbReference>
<protein>
    <recommendedName>
        <fullName evidence="7">Dihydroorotate dehydrogenase B (NAD(+)), catalytic subunit</fullName>
        <ecNumber evidence="24">1.3.1.1</ecNumber>
        <ecNumber evidence="6">1.3.1.14</ecNumber>
    </recommendedName>
    <alternativeName>
        <fullName evidence="15">Dihydroorotate oxidase B</fullName>
    </alternativeName>
    <alternativeName>
        <fullName evidence="18">Dihydrothymine dehydrogenase</fullName>
    </alternativeName>
    <alternativeName>
        <fullName evidence="16">Dihydrouracil dehydrogenase</fullName>
    </alternativeName>
    <alternativeName>
        <fullName evidence="17">Orotate reductase (NADH)</fullName>
    </alternativeName>
</protein>
<evidence type="ECO:0000256" key="16">
    <source>
        <dbReference type="ARBA" id="ARBA00030119"/>
    </source>
</evidence>
<dbReference type="GO" id="GO:0004589">
    <property type="term" value="F:dihydroorotate dehydrogenase (NAD+) activity"/>
    <property type="evidence" value="ECO:0007669"/>
    <property type="project" value="UniProtKB-EC"/>
</dbReference>
<evidence type="ECO:0000256" key="19">
    <source>
        <dbReference type="ARBA" id="ARBA00047685"/>
    </source>
</evidence>
<feature type="domain" description="4Fe-4S ferredoxin-type" evidence="25">
    <location>
        <begin position="342"/>
        <end position="371"/>
    </location>
</feature>
<dbReference type="Pfam" id="PF00037">
    <property type="entry name" value="Fer4"/>
    <property type="match status" value="1"/>
</dbReference>
<evidence type="ECO:0000256" key="15">
    <source>
        <dbReference type="ARBA" id="ARBA00029718"/>
    </source>
</evidence>
<dbReference type="EC" id="1.3.1.1" evidence="24"/>
<comment type="cofactor">
    <cofactor evidence="1">
        <name>FMN</name>
        <dbReference type="ChEBI" id="CHEBI:58210"/>
    </cofactor>
</comment>
<evidence type="ECO:0000256" key="9">
    <source>
        <dbReference type="ARBA" id="ARBA00022643"/>
    </source>
</evidence>
<keyword evidence="14" id="KW-0520">NAD</keyword>
<evidence type="ECO:0000256" key="8">
    <source>
        <dbReference type="ARBA" id="ARBA00022630"/>
    </source>
</evidence>
<comment type="catalytic activity">
    <reaction evidence="21">
        <text>(S)-dihydroorotate + NAD(+) = orotate + NADH + H(+)</text>
        <dbReference type="Rhea" id="RHEA:13513"/>
        <dbReference type="ChEBI" id="CHEBI:15378"/>
        <dbReference type="ChEBI" id="CHEBI:30839"/>
        <dbReference type="ChEBI" id="CHEBI:30864"/>
        <dbReference type="ChEBI" id="CHEBI:57540"/>
        <dbReference type="ChEBI" id="CHEBI:57945"/>
        <dbReference type="EC" id="1.3.1.14"/>
    </reaction>
</comment>
<evidence type="ECO:0000256" key="23">
    <source>
        <dbReference type="ARBA" id="ARBA00049714"/>
    </source>
</evidence>
<evidence type="ECO:0000256" key="3">
    <source>
        <dbReference type="ARBA" id="ARBA00004715"/>
    </source>
</evidence>
<evidence type="ECO:0000256" key="11">
    <source>
        <dbReference type="ARBA" id="ARBA00023002"/>
    </source>
</evidence>
<dbReference type="PROSITE" id="PS51379">
    <property type="entry name" value="4FE4S_FER_2"/>
    <property type="match status" value="1"/>
</dbReference>
<gene>
    <name evidence="26" type="ordered locus">Clos_2455</name>
</gene>
<dbReference type="Pfam" id="PF01180">
    <property type="entry name" value="DHO_dh"/>
    <property type="match status" value="1"/>
</dbReference>
<keyword evidence="8" id="KW-0285">Flavoprotein</keyword>
<comment type="catalytic activity">
    <reaction evidence="20">
        <text>5,6-dihydrouracil + NAD(+) = uracil + NADH + H(+)</text>
        <dbReference type="Rhea" id="RHEA:20189"/>
        <dbReference type="ChEBI" id="CHEBI:15378"/>
        <dbReference type="ChEBI" id="CHEBI:15901"/>
        <dbReference type="ChEBI" id="CHEBI:17568"/>
        <dbReference type="ChEBI" id="CHEBI:57540"/>
        <dbReference type="ChEBI" id="CHEBI:57945"/>
        <dbReference type="EC" id="1.3.1.1"/>
    </reaction>
</comment>
<dbReference type="KEGG" id="aoe:Clos_2455"/>
<dbReference type="STRING" id="350688.Clos_2455"/>
<dbReference type="Proteomes" id="UP000000269">
    <property type="component" value="Chromosome"/>
</dbReference>
<evidence type="ECO:0000256" key="18">
    <source>
        <dbReference type="ARBA" id="ARBA00032722"/>
    </source>
</evidence>
<organism evidence="26 27">
    <name type="scientific">Alkaliphilus oremlandii (strain OhILAs)</name>
    <name type="common">Clostridium oremlandii (strain OhILAs)</name>
    <dbReference type="NCBI Taxonomy" id="350688"/>
    <lineage>
        <taxon>Bacteria</taxon>
        <taxon>Bacillati</taxon>
        <taxon>Bacillota</taxon>
        <taxon>Clostridia</taxon>
        <taxon>Peptostreptococcales</taxon>
        <taxon>Natronincolaceae</taxon>
        <taxon>Alkaliphilus</taxon>
    </lineage>
</organism>
<evidence type="ECO:0000256" key="2">
    <source>
        <dbReference type="ARBA" id="ARBA00003616"/>
    </source>
</evidence>
<proteinExistence type="inferred from homology"/>
<dbReference type="GO" id="GO:0006212">
    <property type="term" value="P:uracil catabolic process"/>
    <property type="evidence" value="ECO:0007669"/>
    <property type="project" value="TreeGrafter"/>
</dbReference>
<keyword evidence="9" id="KW-0288">FMN</keyword>
<keyword evidence="10" id="KW-0479">Metal-binding</keyword>
<evidence type="ECO:0000256" key="24">
    <source>
        <dbReference type="ARBA" id="ARBA00049728"/>
    </source>
</evidence>
<sequence>MDLSVNFLGLSLKNPIIVSAGPLTGSGSMMRKAIEAGAGAVVTKTIANEIRPNVRPRLVKGREGLHNIELYSGFTLEEWENEIAYAKIHGAVVIANILGHTSSEIAYIAQKVEQFGADAVELGVSCPHGEGLEGVISEPSKLYEFTKAVVDRIKIPVMVKLSSNTVNVVKLARAAEKAGASAISGIDTVRSIAGVDIEKGRVLLPTFGGYSGDAIRPIGLAAIASIAQATSIPICGIGGITNYEHILEYMMLGASTVQVCTSIILNGYEHISTLLDGLNGWMAQHSYRNFDEIKGMALVSLKSFEEIKQEPYVSQPVGNCKSMQCNRCEKSCIWGAIKVNRENVRVDRKLCTGCGLCVSVCPQRIFELRWKD</sequence>
<dbReference type="PROSITE" id="PS00198">
    <property type="entry name" value="4FE4S_FER_1"/>
    <property type="match status" value="1"/>
</dbReference>
<name>A8MJK5_ALKOO</name>
<dbReference type="GO" id="GO:0050661">
    <property type="term" value="F:NADP binding"/>
    <property type="evidence" value="ECO:0007669"/>
    <property type="project" value="TreeGrafter"/>
</dbReference>
<keyword evidence="27" id="KW-1185">Reference proteome</keyword>
<evidence type="ECO:0000259" key="25">
    <source>
        <dbReference type="PROSITE" id="PS51379"/>
    </source>
</evidence>
<keyword evidence="13" id="KW-0411">Iron-sulfur</keyword>
<evidence type="ECO:0000256" key="14">
    <source>
        <dbReference type="ARBA" id="ARBA00023027"/>
    </source>
</evidence>
<dbReference type="SUPFAM" id="SSF51395">
    <property type="entry name" value="FMN-linked oxidoreductases"/>
    <property type="match status" value="1"/>
</dbReference>
<evidence type="ECO:0000256" key="17">
    <source>
        <dbReference type="ARBA" id="ARBA00032046"/>
    </source>
</evidence>
<accession>A8MJK5</accession>
<dbReference type="HOGENOM" id="CLU_042042_4_3_9"/>
<evidence type="ECO:0000256" key="10">
    <source>
        <dbReference type="ARBA" id="ARBA00022723"/>
    </source>
</evidence>
<dbReference type="SUPFAM" id="SSF54862">
    <property type="entry name" value="4Fe-4S ferredoxins"/>
    <property type="match status" value="1"/>
</dbReference>
<dbReference type="EC" id="1.3.1.14" evidence="6"/>
<dbReference type="PANTHER" id="PTHR43073:SF2">
    <property type="entry name" value="DIHYDROPYRIMIDINE DEHYDROGENASE [NADP(+)]"/>
    <property type="match status" value="1"/>
</dbReference>
<comment type="subunit">
    <text evidence="23">Heterotetramer of 2 PreA and 2 PreT subunits.</text>
</comment>
<evidence type="ECO:0000256" key="20">
    <source>
        <dbReference type="ARBA" id="ARBA00048792"/>
    </source>
</evidence>
<evidence type="ECO:0000313" key="27">
    <source>
        <dbReference type="Proteomes" id="UP000000269"/>
    </source>
</evidence>
<evidence type="ECO:0000256" key="6">
    <source>
        <dbReference type="ARBA" id="ARBA00012061"/>
    </source>
</evidence>
<dbReference type="eggNOG" id="COG0167">
    <property type="taxonomic scope" value="Bacteria"/>
</dbReference>
<evidence type="ECO:0000256" key="22">
    <source>
        <dbReference type="ARBA" id="ARBA00049578"/>
    </source>
</evidence>